<evidence type="ECO:0000256" key="1">
    <source>
        <dbReference type="ARBA" id="ARBA00004651"/>
    </source>
</evidence>
<keyword evidence="4 6" id="KW-1133">Transmembrane helix</keyword>
<feature type="transmembrane region" description="Helical" evidence="6">
    <location>
        <begin position="53"/>
        <end position="73"/>
    </location>
</feature>
<proteinExistence type="predicted"/>
<protein>
    <recommendedName>
        <fullName evidence="9">Cytochrome C oxidase subunit IV</fullName>
    </recommendedName>
</protein>
<comment type="subcellular location">
    <subcellularLocation>
        <location evidence="1">Cell membrane</location>
        <topology evidence="1">Multi-pass membrane protein</topology>
    </subcellularLocation>
</comment>
<feature type="transmembrane region" description="Helical" evidence="6">
    <location>
        <begin position="80"/>
        <end position="100"/>
    </location>
</feature>
<evidence type="ECO:0000256" key="4">
    <source>
        <dbReference type="ARBA" id="ARBA00022989"/>
    </source>
</evidence>
<accession>A0A5B8XNJ6</accession>
<evidence type="ECO:0000256" key="2">
    <source>
        <dbReference type="ARBA" id="ARBA00022475"/>
    </source>
</evidence>
<dbReference type="RefSeq" id="WP_146958151.1">
    <property type="nucleotide sequence ID" value="NZ_CP042467.1"/>
</dbReference>
<evidence type="ECO:0000313" key="8">
    <source>
        <dbReference type="Proteomes" id="UP000321595"/>
    </source>
</evidence>
<keyword evidence="5 6" id="KW-0472">Membrane</keyword>
<dbReference type="KEGG" id="bbae:FRD01_04880"/>
<keyword evidence="8" id="KW-1185">Reference proteome</keyword>
<evidence type="ECO:0008006" key="9">
    <source>
        <dbReference type="Google" id="ProtNLM"/>
    </source>
</evidence>
<keyword evidence="2" id="KW-1003">Cell membrane</keyword>
<dbReference type="Proteomes" id="UP000321595">
    <property type="component" value="Chromosome"/>
</dbReference>
<evidence type="ECO:0000256" key="6">
    <source>
        <dbReference type="SAM" id="Phobius"/>
    </source>
</evidence>
<sequence length="102" mass="11549">MAHKEAKWYGVFHVQYMVIWAVLLFLTIVEVYIPEPSLIPLFGIEQFPRTFVIISLIVLALAKTLLVAGYYMHLIGDKPAMIAIASAPFIFSIFLTVGLFPY</sequence>
<dbReference type="InterPro" id="IPR005171">
    <property type="entry name" value="Cyt_c_oxidase_su4_prok"/>
</dbReference>
<dbReference type="Pfam" id="PF03626">
    <property type="entry name" value="COX4_pro"/>
    <property type="match status" value="1"/>
</dbReference>
<evidence type="ECO:0000256" key="5">
    <source>
        <dbReference type="ARBA" id="ARBA00023136"/>
    </source>
</evidence>
<feature type="transmembrane region" description="Helical" evidence="6">
    <location>
        <begin position="12"/>
        <end position="33"/>
    </location>
</feature>
<dbReference type="OrthoDB" id="5512979at2"/>
<reference evidence="7 8" key="1">
    <citation type="submission" date="2019-08" db="EMBL/GenBank/DDBJ databases">
        <authorList>
            <person name="Liang Q."/>
        </authorList>
    </citation>
    <scope>NUCLEOTIDE SEQUENCE [LARGE SCALE GENOMIC DNA]</scope>
    <source>
        <strain evidence="7 8">V1718</strain>
    </source>
</reference>
<organism evidence="7 8">
    <name type="scientific">Microvenator marinus</name>
    <dbReference type="NCBI Taxonomy" id="2600177"/>
    <lineage>
        <taxon>Bacteria</taxon>
        <taxon>Deltaproteobacteria</taxon>
        <taxon>Bradymonadales</taxon>
        <taxon>Microvenatoraceae</taxon>
        <taxon>Microvenator</taxon>
    </lineage>
</organism>
<dbReference type="AlphaFoldDB" id="A0A5B8XNJ6"/>
<keyword evidence="3 6" id="KW-0812">Transmembrane</keyword>
<gene>
    <name evidence="7" type="ORF">FRD01_04880</name>
</gene>
<dbReference type="EMBL" id="CP042467">
    <property type="protein sequence ID" value="QED26588.1"/>
    <property type="molecule type" value="Genomic_DNA"/>
</dbReference>
<evidence type="ECO:0000256" key="3">
    <source>
        <dbReference type="ARBA" id="ARBA00022692"/>
    </source>
</evidence>
<name>A0A5B8XNJ6_9DELT</name>
<dbReference type="GO" id="GO:0005886">
    <property type="term" value="C:plasma membrane"/>
    <property type="evidence" value="ECO:0007669"/>
    <property type="project" value="UniProtKB-SubCell"/>
</dbReference>
<evidence type="ECO:0000313" key="7">
    <source>
        <dbReference type="EMBL" id="QED26588.1"/>
    </source>
</evidence>